<name>A0A061FZ14_THECC</name>
<dbReference type="Gramene" id="EOY22750">
    <property type="protein sequence ID" value="EOY22750"/>
    <property type="gene ID" value="TCM_014826"/>
</dbReference>
<dbReference type="EMBL" id="CM001881">
    <property type="protein sequence ID" value="EOY22750.1"/>
    <property type="molecule type" value="Genomic_DNA"/>
</dbReference>
<proteinExistence type="predicted"/>
<sequence>MFPMACNPRFYTNMGIFVTVSWSLRGCKSHIMVELQSPTSKRNSQRGVKIDIMILEKGVMNLTLTISRGPGGCDVAR</sequence>
<dbReference type="AlphaFoldDB" id="A0A061FZ14"/>
<evidence type="ECO:0000313" key="1">
    <source>
        <dbReference type="EMBL" id="EOY22750.1"/>
    </source>
</evidence>
<organism evidence="1 2">
    <name type="scientific">Theobroma cacao</name>
    <name type="common">Cacao</name>
    <name type="synonym">Cocoa</name>
    <dbReference type="NCBI Taxonomy" id="3641"/>
    <lineage>
        <taxon>Eukaryota</taxon>
        <taxon>Viridiplantae</taxon>
        <taxon>Streptophyta</taxon>
        <taxon>Embryophyta</taxon>
        <taxon>Tracheophyta</taxon>
        <taxon>Spermatophyta</taxon>
        <taxon>Magnoliopsida</taxon>
        <taxon>eudicotyledons</taxon>
        <taxon>Gunneridae</taxon>
        <taxon>Pentapetalae</taxon>
        <taxon>rosids</taxon>
        <taxon>malvids</taxon>
        <taxon>Malvales</taxon>
        <taxon>Malvaceae</taxon>
        <taxon>Byttnerioideae</taxon>
        <taxon>Theobroma</taxon>
    </lineage>
</organism>
<dbReference type="Proteomes" id="UP000026915">
    <property type="component" value="Chromosome 3"/>
</dbReference>
<evidence type="ECO:0000313" key="2">
    <source>
        <dbReference type="Proteomes" id="UP000026915"/>
    </source>
</evidence>
<reference evidence="1 2" key="1">
    <citation type="journal article" date="2013" name="Genome Biol.">
        <title>The genome sequence of the most widely cultivated cacao type and its use to identify candidate genes regulating pod color.</title>
        <authorList>
            <person name="Motamayor J.C."/>
            <person name="Mockaitis K."/>
            <person name="Schmutz J."/>
            <person name="Haiminen N."/>
            <person name="Iii D.L."/>
            <person name="Cornejo O."/>
            <person name="Findley S.D."/>
            <person name="Zheng P."/>
            <person name="Utro F."/>
            <person name="Royaert S."/>
            <person name="Saski C."/>
            <person name="Jenkins J."/>
            <person name="Podicheti R."/>
            <person name="Zhao M."/>
            <person name="Scheffler B.E."/>
            <person name="Stack J.C."/>
            <person name="Feltus F.A."/>
            <person name="Mustiga G.M."/>
            <person name="Amores F."/>
            <person name="Phillips W."/>
            <person name="Marelli J.P."/>
            <person name="May G.D."/>
            <person name="Shapiro H."/>
            <person name="Ma J."/>
            <person name="Bustamante C.D."/>
            <person name="Schnell R.J."/>
            <person name="Main D."/>
            <person name="Gilbert D."/>
            <person name="Parida L."/>
            <person name="Kuhn D.N."/>
        </authorList>
    </citation>
    <scope>NUCLEOTIDE SEQUENCE [LARGE SCALE GENOMIC DNA]</scope>
    <source>
        <strain evidence="2">cv. Matina 1-6</strain>
    </source>
</reference>
<gene>
    <name evidence="1" type="ORF">TCM_014826</name>
</gene>
<protein>
    <submittedName>
        <fullName evidence="1">Uncharacterized protein</fullName>
    </submittedName>
</protein>
<accession>A0A061FZ14</accession>
<keyword evidence="2" id="KW-1185">Reference proteome</keyword>
<dbReference type="HOGENOM" id="CLU_2643023_0_0_1"/>
<dbReference type="InParanoid" id="A0A061FZ14"/>